<organism evidence="2 3">
    <name type="scientific">Chryseobacterium formosense</name>
    <dbReference type="NCBI Taxonomy" id="236814"/>
    <lineage>
        <taxon>Bacteria</taxon>
        <taxon>Pseudomonadati</taxon>
        <taxon>Bacteroidota</taxon>
        <taxon>Flavobacteriia</taxon>
        <taxon>Flavobacteriales</taxon>
        <taxon>Weeksellaceae</taxon>
        <taxon>Chryseobacterium group</taxon>
        <taxon>Chryseobacterium</taxon>
    </lineage>
</organism>
<feature type="chain" id="PRO_5001800344" description="DUF3078 domain-containing protein" evidence="1">
    <location>
        <begin position="19"/>
        <end position="310"/>
    </location>
</feature>
<evidence type="ECO:0000313" key="3">
    <source>
        <dbReference type="Proteomes" id="UP000028713"/>
    </source>
</evidence>
<feature type="signal peptide" evidence="1">
    <location>
        <begin position="1"/>
        <end position="18"/>
    </location>
</feature>
<dbReference type="Proteomes" id="UP000028713">
    <property type="component" value="Unassembled WGS sequence"/>
</dbReference>
<evidence type="ECO:0000313" key="2">
    <source>
        <dbReference type="EMBL" id="KFE98501.1"/>
    </source>
</evidence>
<evidence type="ECO:0008006" key="4">
    <source>
        <dbReference type="Google" id="ProtNLM"/>
    </source>
</evidence>
<reference evidence="2 3" key="1">
    <citation type="submission" date="2014-07" db="EMBL/GenBank/DDBJ databases">
        <title>Genome of Chryseobacterium formosense LMG 24722.</title>
        <authorList>
            <person name="Pipes S.E."/>
            <person name="Stropko S.J."/>
            <person name="Newman J.D."/>
        </authorList>
    </citation>
    <scope>NUCLEOTIDE SEQUENCE [LARGE SCALE GENOMIC DNA]</scope>
    <source>
        <strain evidence="2 3">LMG 24722</strain>
    </source>
</reference>
<dbReference type="eggNOG" id="COG3137">
    <property type="taxonomic scope" value="Bacteria"/>
</dbReference>
<gene>
    <name evidence="2" type="ORF">IX39_13785</name>
</gene>
<comment type="caution">
    <text evidence="2">The sequence shown here is derived from an EMBL/GenBank/DDBJ whole genome shotgun (WGS) entry which is preliminary data.</text>
</comment>
<dbReference type="OrthoDB" id="1495718at2"/>
<protein>
    <recommendedName>
        <fullName evidence="4">DUF3078 domain-containing protein</fullName>
    </recommendedName>
</protein>
<dbReference type="InterPro" id="IPR021428">
    <property type="entry name" value="DUF3078"/>
</dbReference>
<proteinExistence type="predicted"/>
<accession>A0A085Z238</accession>
<dbReference type="STRING" id="236814.IX39_13785"/>
<keyword evidence="3" id="KW-1185">Reference proteome</keyword>
<evidence type="ECO:0000256" key="1">
    <source>
        <dbReference type="SAM" id="SignalP"/>
    </source>
</evidence>
<name>A0A085Z238_9FLAO</name>
<dbReference type="RefSeq" id="WP_034678277.1">
    <property type="nucleotide sequence ID" value="NZ_FPAP01000002.1"/>
</dbReference>
<dbReference type="Pfam" id="PF11276">
    <property type="entry name" value="DUF3078"/>
    <property type="match status" value="1"/>
</dbReference>
<keyword evidence="1" id="KW-0732">Signal</keyword>
<sequence>MKKVFVLFFMYLSFSAFSQVIISDSAAVDTIKKPRHWSILAKNSVMFNQAAFSNWVGGGANNVGWLASANYNLTYEKERNLWENIIILNYGQNTTKGIGTRKTQDVINVSTNYGRQFSKSWYVSAGASLLSQFSGGFEDGNNPEAKKISNFMAPGYVNAGLGITYRPNENLTVTLRPANGRFTFVLDKELQFAGSYGLKADGDFFLMQLGFLGSAIYKVKLMENIEMTNTGSIFSNYLDKPDHMVLSYNMLLNMKINRFVSSIVTLDLMYDHNQIQKTQLKQTLGIGFAYNIDNGVKRSDRKDNQFWLKK</sequence>
<dbReference type="AlphaFoldDB" id="A0A085Z238"/>
<dbReference type="EMBL" id="JPRP01000002">
    <property type="protein sequence ID" value="KFE98501.1"/>
    <property type="molecule type" value="Genomic_DNA"/>
</dbReference>